<dbReference type="GO" id="GO:0005829">
    <property type="term" value="C:cytosol"/>
    <property type="evidence" value="ECO:0007669"/>
    <property type="project" value="TreeGrafter"/>
</dbReference>
<accession>A0A7Y2JXA1</accession>
<evidence type="ECO:0000313" key="5">
    <source>
        <dbReference type="EMBL" id="NNG22388.1"/>
    </source>
</evidence>
<evidence type="ECO:0000256" key="1">
    <source>
        <dbReference type="ARBA" id="ARBA00004496"/>
    </source>
</evidence>
<dbReference type="InterPro" id="IPR039315">
    <property type="entry name" value="CheW"/>
</dbReference>
<dbReference type="AlphaFoldDB" id="A0A7Y2JXA1"/>
<name>A0A7Y2JXA1_9BURK</name>
<comment type="subcellular location">
    <subcellularLocation>
        <location evidence="1">Cytoplasm</location>
    </subcellularLocation>
</comment>
<dbReference type="SUPFAM" id="SSF50341">
    <property type="entry name" value="CheW-like"/>
    <property type="match status" value="1"/>
</dbReference>
<sequence length="189" mass="19613">MNLPEDAARRILERPVDDAYRAHWAERLRRPPAAVESPDASALVFRVGAEWLAVAAAMVDSVAPMASVHRVPHRSGGALLGVVNVGGRLVPALSLASMLGIDEARGAVVTGRHVFARLLVLDCAGQPCALPVAELKGLVRYSGAHLAAPAATIDKGLGRQLAGVLSHDGLLVGVLDPGLLAGHCTGLLR</sequence>
<dbReference type="PANTHER" id="PTHR22617:SF45">
    <property type="entry name" value="CHEMOTAXIS PROTEIN CHEW"/>
    <property type="match status" value="1"/>
</dbReference>
<reference evidence="5 6" key="1">
    <citation type="submission" date="2020-04" db="EMBL/GenBank/DDBJ databases">
        <title>Massilia sp. nov., a cold adapted bacteria isolated from Arctic soil.</title>
        <authorList>
            <person name="Son J."/>
            <person name="Ka J.-O."/>
        </authorList>
    </citation>
    <scope>NUCLEOTIDE SEQUENCE [LARGE SCALE GENOMIC DNA]</scope>
    <source>
        <strain evidence="5 6">ML15P13</strain>
    </source>
</reference>
<protein>
    <recommendedName>
        <fullName evidence="2">Chemotaxis protein CheW</fullName>
    </recommendedName>
</protein>
<comment type="caution">
    <text evidence="5">The sequence shown here is derived from an EMBL/GenBank/DDBJ whole genome shotgun (WGS) entry which is preliminary data.</text>
</comment>
<evidence type="ECO:0000259" key="4">
    <source>
        <dbReference type="PROSITE" id="PS50851"/>
    </source>
</evidence>
<dbReference type="Gene3D" id="2.40.50.180">
    <property type="entry name" value="CheA-289, Domain 4"/>
    <property type="match status" value="1"/>
</dbReference>
<evidence type="ECO:0000256" key="2">
    <source>
        <dbReference type="ARBA" id="ARBA00021483"/>
    </source>
</evidence>
<dbReference type="GO" id="GO:0007165">
    <property type="term" value="P:signal transduction"/>
    <property type="evidence" value="ECO:0007669"/>
    <property type="project" value="InterPro"/>
</dbReference>
<organism evidence="5 6">
    <name type="scientific">Telluria aromaticivorans</name>
    <dbReference type="NCBI Taxonomy" id="2725995"/>
    <lineage>
        <taxon>Bacteria</taxon>
        <taxon>Pseudomonadati</taxon>
        <taxon>Pseudomonadota</taxon>
        <taxon>Betaproteobacteria</taxon>
        <taxon>Burkholderiales</taxon>
        <taxon>Oxalobacteraceae</taxon>
        <taxon>Telluria group</taxon>
        <taxon>Telluria</taxon>
    </lineage>
</organism>
<dbReference type="PROSITE" id="PS50851">
    <property type="entry name" value="CHEW"/>
    <property type="match status" value="1"/>
</dbReference>
<dbReference type="InterPro" id="IPR036061">
    <property type="entry name" value="CheW-like_dom_sf"/>
</dbReference>
<dbReference type="Proteomes" id="UP000533905">
    <property type="component" value="Unassembled WGS sequence"/>
</dbReference>
<dbReference type="Pfam" id="PF01584">
    <property type="entry name" value="CheW"/>
    <property type="match status" value="1"/>
</dbReference>
<evidence type="ECO:0000313" key="6">
    <source>
        <dbReference type="Proteomes" id="UP000533905"/>
    </source>
</evidence>
<dbReference type="RefSeq" id="WP_171081700.1">
    <property type="nucleotide sequence ID" value="NZ_JABAIV010000001.1"/>
</dbReference>
<dbReference type="PANTHER" id="PTHR22617">
    <property type="entry name" value="CHEMOTAXIS SENSOR HISTIDINE KINASE-RELATED"/>
    <property type="match status" value="1"/>
</dbReference>
<keyword evidence="6" id="KW-1185">Reference proteome</keyword>
<proteinExistence type="predicted"/>
<gene>
    <name evidence="5" type="ORF">HGB41_05160</name>
</gene>
<dbReference type="SMART" id="SM00260">
    <property type="entry name" value="CheW"/>
    <property type="match status" value="1"/>
</dbReference>
<dbReference type="InterPro" id="IPR002545">
    <property type="entry name" value="CheW-lke_dom"/>
</dbReference>
<dbReference type="GO" id="GO:0006935">
    <property type="term" value="P:chemotaxis"/>
    <property type="evidence" value="ECO:0007669"/>
    <property type="project" value="InterPro"/>
</dbReference>
<dbReference type="EMBL" id="JABAIV010000001">
    <property type="protein sequence ID" value="NNG22388.1"/>
    <property type="molecule type" value="Genomic_DNA"/>
</dbReference>
<dbReference type="Gene3D" id="2.30.30.40">
    <property type="entry name" value="SH3 Domains"/>
    <property type="match status" value="1"/>
</dbReference>
<evidence type="ECO:0000256" key="3">
    <source>
        <dbReference type="ARBA" id="ARBA00022490"/>
    </source>
</evidence>
<feature type="domain" description="CheW-like" evidence="4">
    <location>
        <begin position="39"/>
        <end position="186"/>
    </location>
</feature>
<keyword evidence="3" id="KW-0963">Cytoplasm</keyword>